<dbReference type="Proteomes" id="UP000789405">
    <property type="component" value="Unassembled WGS sequence"/>
</dbReference>
<comment type="caution">
    <text evidence="1">The sequence shown here is derived from an EMBL/GenBank/DDBJ whole genome shotgun (WGS) entry which is preliminary data.</text>
</comment>
<dbReference type="EMBL" id="CAJVPY010038729">
    <property type="protein sequence ID" value="CAG8804205.1"/>
    <property type="molecule type" value="Genomic_DNA"/>
</dbReference>
<feature type="non-terminal residue" evidence="1">
    <location>
        <position position="1"/>
    </location>
</feature>
<evidence type="ECO:0000313" key="1">
    <source>
        <dbReference type="EMBL" id="CAG8804205.1"/>
    </source>
</evidence>
<accession>A0A9N9PCN3</accession>
<keyword evidence="2" id="KW-1185">Reference proteome</keyword>
<proteinExistence type="predicted"/>
<name>A0A9N9PCN3_9GLOM</name>
<dbReference type="AlphaFoldDB" id="A0A9N9PCN3"/>
<sequence length="203" mass="24085">PKRGGGLKQNQQNIPRMKQIPIKQRPVIKEDQIRDDQIIGDQAKQIIQPKIPIPRQISIPVLEPQLDRGPDELWRNVLPENILRPPDAIALQRYREIQVNDNRIPQQIVIEEEEFDQQDVLDCPICYISLYEGGNVIQLCNNQHMPHYIYEDCCMRWYRMPNVAQTCIVCFQPLLRRRVGRNHILQIMRQNQDQRLNLEQARR</sequence>
<protein>
    <submittedName>
        <fullName evidence="1">13749_t:CDS:1</fullName>
    </submittedName>
</protein>
<evidence type="ECO:0000313" key="2">
    <source>
        <dbReference type="Proteomes" id="UP000789405"/>
    </source>
</evidence>
<gene>
    <name evidence="1" type="ORF">DERYTH_LOCUS24050</name>
</gene>
<reference evidence="1" key="1">
    <citation type="submission" date="2021-06" db="EMBL/GenBank/DDBJ databases">
        <authorList>
            <person name="Kallberg Y."/>
            <person name="Tangrot J."/>
            <person name="Rosling A."/>
        </authorList>
    </citation>
    <scope>NUCLEOTIDE SEQUENCE</scope>
    <source>
        <strain evidence="1">MA453B</strain>
    </source>
</reference>
<organism evidence="1 2">
    <name type="scientific">Dentiscutata erythropus</name>
    <dbReference type="NCBI Taxonomy" id="1348616"/>
    <lineage>
        <taxon>Eukaryota</taxon>
        <taxon>Fungi</taxon>
        <taxon>Fungi incertae sedis</taxon>
        <taxon>Mucoromycota</taxon>
        <taxon>Glomeromycotina</taxon>
        <taxon>Glomeromycetes</taxon>
        <taxon>Diversisporales</taxon>
        <taxon>Gigasporaceae</taxon>
        <taxon>Dentiscutata</taxon>
    </lineage>
</organism>